<keyword evidence="3" id="KW-1185">Reference proteome</keyword>
<evidence type="ECO:0000313" key="2">
    <source>
        <dbReference type="EMBL" id="GJN18808.1"/>
    </source>
</evidence>
<gene>
    <name evidence="2" type="primary">gb06010</name>
    <name evidence="2" type="ORF">PR202_gb06010</name>
</gene>
<evidence type="ECO:0000313" key="3">
    <source>
        <dbReference type="Proteomes" id="UP001054889"/>
    </source>
</evidence>
<evidence type="ECO:0000256" key="1">
    <source>
        <dbReference type="SAM" id="SignalP"/>
    </source>
</evidence>
<feature type="chain" id="PRO_5043741734" description="Saposin B-type domain-containing protein" evidence="1">
    <location>
        <begin position="31"/>
        <end position="82"/>
    </location>
</feature>
<name>A0AAV5E601_ELECO</name>
<dbReference type="EMBL" id="BQKI01000074">
    <property type="protein sequence ID" value="GJN18808.1"/>
    <property type="molecule type" value="Genomic_DNA"/>
</dbReference>
<dbReference type="Proteomes" id="UP001054889">
    <property type="component" value="Unassembled WGS sequence"/>
</dbReference>
<dbReference type="AlphaFoldDB" id="A0AAV5E601"/>
<accession>A0AAV5E601</accession>
<reference evidence="2" key="1">
    <citation type="journal article" date="2018" name="DNA Res.">
        <title>Multiple hybrid de novo genome assembly of finger millet, an orphan allotetraploid crop.</title>
        <authorList>
            <person name="Hatakeyama M."/>
            <person name="Aluri S."/>
            <person name="Balachadran M.T."/>
            <person name="Sivarajan S.R."/>
            <person name="Patrignani A."/>
            <person name="Gruter S."/>
            <person name="Poveda L."/>
            <person name="Shimizu-Inatsugi R."/>
            <person name="Baeten J."/>
            <person name="Francoijs K.J."/>
            <person name="Nataraja K.N."/>
            <person name="Reddy Y.A.N."/>
            <person name="Phadnis S."/>
            <person name="Ravikumar R.L."/>
            <person name="Schlapbach R."/>
            <person name="Sreeman S.M."/>
            <person name="Shimizu K.K."/>
        </authorList>
    </citation>
    <scope>NUCLEOTIDE SEQUENCE</scope>
</reference>
<feature type="signal peptide" evidence="1">
    <location>
        <begin position="1"/>
        <end position="30"/>
    </location>
</feature>
<keyword evidence="1" id="KW-0732">Signal</keyword>
<sequence length="82" mass="8297">MEPSAAVYRSGVALLLLAAILAAAASSASAIGDKCAACKAVALAEWIKTSSTESGNVGKALCEDISKHCRSTSATIQIDDEL</sequence>
<comment type="caution">
    <text evidence="2">The sequence shown here is derived from an EMBL/GenBank/DDBJ whole genome shotgun (WGS) entry which is preliminary data.</text>
</comment>
<reference evidence="2" key="2">
    <citation type="submission" date="2021-12" db="EMBL/GenBank/DDBJ databases">
        <title>Resequencing data analysis of finger millet.</title>
        <authorList>
            <person name="Hatakeyama M."/>
            <person name="Aluri S."/>
            <person name="Balachadran M.T."/>
            <person name="Sivarajan S.R."/>
            <person name="Poveda L."/>
            <person name="Shimizu-Inatsugi R."/>
            <person name="Schlapbach R."/>
            <person name="Sreeman S.M."/>
            <person name="Shimizu K.K."/>
        </authorList>
    </citation>
    <scope>NUCLEOTIDE SEQUENCE</scope>
</reference>
<evidence type="ECO:0008006" key="4">
    <source>
        <dbReference type="Google" id="ProtNLM"/>
    </source>
</evidence>
<proteinExistence type="predicted"/>
<organism evidence="2 3">
    <name type="scientific">Eleusine coracana subsp. coracana</name>
    <dbReference type="NCBI Taxonomy" id="191504"/>
    <lineage>
        <taxon>Eukaryota</taxon>
        <taxon>Viridiplantae</taxon>
        <taxon>Streptophyta</taxon>
        <taxon>Embryophyta</taxon>
        <taxon>Tracheophyta</taxon>
        <taxon>Spermatophyta</taxon>
        <taxon>Magnoliopsida</taxon>
        <taxon>Liliopsida</taxon>
        <taxon>Poales</taxon>
        <taxon>Poaceae</taxon>
        <taxon>PACMAD clade</taxon>
        <taxon>Chloridoideae</taxon>
        <taxon>Cynodonteae</taxon>
        <taxon>Eleusininae</taxon>
        <taxon>Eleusine</taxon>
    </lineage>
</organism>
<protein>
    <recommendedName>
        <fullName evidence="4">Saposin B-type domain-containing protein</fullName>
    </recommendedName>
</protein>